<keyword evidence="4 6" id="KW-1133">Transmembrane helix</keyword>
<evidence type="ECO:0000313" key="9">
    <source>
        <dbReference type="Proteomes" id="UP000809829"/>
    </source>
</evidence>
<dbReference type="Pfam" id="PF04347">
    <property type="entry name" value="FliO"/>
    <property type="match status" value="1"/>
</dbReference>
<organism evidence="8 9">
    <name type="scientific">Priestia iocasae</name>
    <dbReference type="NCBI Taxonomy" id="2291674"/>
    <lineage>
        <taxon>Bacteria</taxon>
        <taxon>Bacillati</taxon>
        <taxon>Bacillota</taxon>
        <taxon>Bacilli</taxon>
        <taxon>Bacillales</taxon>
        <taxon>Bacillaceae</taxon>
        <taxon>Priestia</taxon>
    </lineage>
</organism>
<dbReference type="InterPro" id="IPR022781">
    <property type="entry name" value="Flagellar_biosynth_FliO"/>
</dbReference>
<sequence length="214" mass="24508">MLQKSLYVVLLIFMILAPSFSVYAEQGQPSVTECMENPTKCKDTNVPNENGESVKNESTTISSWDFLKMIFAFLFVIALLFVLLKFLNKRTHLLQSNKIVQNLGGANLGSNKSVQVVKVGDQVFVLGVGENVQLLSQLSGDEKETIMQKYEQSQSNQTEIQMALPHMIEKWKRRKQPINDNTNFQQLFKKEMNEMAVARKKALHELERDKQQHE</sequence>
<dbReference type="EMBL" id="JAFBFC010000001">
    <property type="protein sequence ID" value="MBM7701877.1"/>
    <property type="molecule type" value="Genomic_DNA"/>
</dbReference>
<evidence type="ECO:0000256" key="5">
    <source>
        <dbReference type="ARBA" id="ARBA00023136"/>
    </source>
</evidence>
<evidence type="ECO:0000256" key="4">
    <source>
        <dbReference type="ARBA" id="ARBA00022989"/>
    </source>
</evidence>
<feature type="chain" id="PRO_5046819509" evidence="7">
    <location>
        <begin position="25"/>
        <end position="214"/>
    </location>
</feature>
<dbReference type="RefSeq" id="WP_205183831.1">
    <property type="nucleotide sequence ID" value="NZ_JAFBFC010000001.1"/>
</dbReference>
<keyword evidence="3 6" id="KW-0812">Transmembrane</keyword>
<evidence type="ECO:0000256" key="1">
    <source>
        <dbReference type="ARBA" id="ARBA00004236"/>
    </source>
</evidence>
<accession>A0ABS2QSD1</accession>
<gene>
    <name evidence="8" type="ORF">JOC83_000703</name>
</gene>
<protein>
    <submittedName>
        <fullName evidence="8">Flagellar protein FliO/FliZ</fullName>
    </submittedName>
</protein>
<evidence type="ECO:0000256" key="6">
    <source>
        <dbReference type="SAM" id="Phobius"/>
    </source>
</evidence>
<keyword evidence="7" id="KW-0732">Signal</keyword>
<evidence type="ECO:0000256" key="3">
    <source>
        <dbReference type="ARBA" id="ARBA00022692"/>
    </source>
</evidence>
<feature type="signal peptide" evidence="7">
    <location>
        <begin position="1"/>
        <end position="24"/>
    </location>
</feature>
<reference evidence="8 9" key="1">
    <citation type="submission" date="2021-01" db="EMBL/GenBank/DDBJ databases">
        <title>Genomic Encyclopedia of Type Strains, Phase IV (KMG-IV): sequencing the most valuable type-strain genomes for metagenomic binning, comparative biology and taxonomic classification.</title>
        <authorList>
            <person name="Goeker M."/>
        </authorList>
    </citation>
    <scope>NUCLEOTIDE SEQUENCE [LARGE SCALE GENOMIC DNA]</scope>
    <source>
        <strain evidence="8 9">DSM 104297</strain>
    </source>
</reference>
<evidence type="ECO:0000313" key="8">
    <source>
        <dbReference type="EMBL" id="MBM7701877.1"/>
    </source>
</evidence>
<keyword evidence="8" id="KW-0969">Cilium</keyword>
<name>A0ABS2QSD1_9BACI</name>
<comment type="subcellular location">
    <subcellularLocation>
        <location evidence="1">Cell membrane</location>
    </subcellularLocation>
</comment>
<evidence type="ECO:0000256" key="7">
    <source>
        <dbReference type="SAM" id="SignalP"/>
    </source>
</evidence>
<feature type="transmembrane region" description="Helical" evidence="6">
    <location>
        <begin position="66"/>
        <end position="87"/>
    </location>
</feature>
<keyword evidence="5 6" id="KW-0472">Membrane</keyword>
<comment type="caution">
    <text evidence="8">The sequence shown here is derived from an EMBL/GenBank/DDBJ whole genome shotgun (WGS) entry which is preliminary data.</text>
</comment>
<evidence type="ECO:0000256" key="2">
    <source>
        <dbReference type="ARBA" id="ARBA00022475"/>
    </source>
</evidence>
<keyword evidence="8" id="KW-0282">Flagellum</keyword>
<keyword evidence="9" id="KW-1185">Reference proteome</keyword>
<keyword evidence="8" id="KW-0966">Cell projection</keyword>
<proteinExistence type="predicted"/>
<dbReference type="Proteomes" id="UP000809829">
    <property type="component" value="Unassembled WGS sequence"/>
</dbReference>
<keyword evidence="2" id="KW-1003">Cell membrane</keyword>